<dbReference type="PaxDb" id="65489-OBART01G00880.1"/>
<dbReference type="HOGENOM" id="CLU_1848148_0_0_1"/>
<sequence>MAVSTIHCKNTKKAENTNTTGIHASAAVLAWHAPDARNPGSCGNMVVVVVGDGSAQGNGCVEIPAGVVGQNGNGEVVAGGDGIPDDGSMSATTRAAGHRDTTATAAAAASKIGRRDGIFALLLERICAKRRSELTNPPN</sequence>
<organism evidence="1">
    <name type="scientific">Oryza barthii</name>
    <dbReference type="NCBI Taxonomy" id="65489"/>
    <lineage>
        <taxon>Eukaryota</taxon>
        <taxon>Viridiplantae</taxon>
        <taxon>Streptophyta</taxon>
        <taxon>Embryophyta</taxon>
        <taxon>Tracheophyta</taxon>
        <taxon>Spermatophyta</taxon>
        <taxon>Magnoliopsida</taxon>
        <taxon>Liliopsida</taxon>
        <taxon>Poales</taxon>
        <taxon>Poaceae</taxon>
        <taxon>BOP clade</taxon>
        <taxon>Oryzoideae</taxon>
        <taxon>Oryzeae</taxon>
        <taxon>Oryzinae</taxon>
        <taxon>Oryza</taxon>
    </lineage>
</organism>
<protein>
    <recommendedName>
        <fullName evidence="3">DUF834 domain-containing protein</fullName>
    </recommendedName>
</protein>
<evidence type="ECO:0000313" key="2">
    <source>
        <dbReference type="Proteomes" id="UP000026960"/>
    </source>
</evidence>
<dbReference type="Gramene" id="OBART01G00880.1">
    <property type="protein sequence ID" value="OBART01G00880.1"/>
    <property type="gene ID" value="OBART01G00880"/>
</dbReference>
<name>A0A0D3EIU4_9ORYZ</name>
<reference evidence="1" key="1">
    <citation type="journal article" date="2009" name="Rice">
        <title>De Novo Next Generation Sequencing of Plant Genomes.</title>
        <authorList>
            <person name="Rounsley S."/>
            <person name="Marri P.R."/>
            <person name="Yu Y."/>
            <person name="He R."/>
            <person name="Sisneros N."/>
            <person name="Goicoechea J.L."/>
            <person name="Lee S.J."/>
            <person name="Angelova A."/>
            <person name="Kudrna D."/>
            <person name="Luo M."/>
            <person name="Affourtit J."/>
            <person name="Desany B."/>
            <person name="Knight J."/>
            <person name="Niazi F."/>
            <person name="Egholm M."/>
            <person name="Wing R.A."/>
        </authorList>
    </citation>
    <scope>NUCLEOTIDE SEQUENCE [LARGE SCALE GENOMIC DNA]</scope>
    <source>
        <strain evidence="1">cv. IRGC 105608</strain>
    </source>
</reference>
<evidence type="ECO:0008006" key="3">
    <source>
        <dbReference type="Google" id="ProtNLM"/>
    </source>
</evidence>
<evidence type="ECO:0000313" key="1">
    <source>
        <dbReference type="EnsemblPlants" id="OBART01G00880.1"/>
    </source>
</evidence>
<dbReference type="EnsemblPlants" id="OBART01G00880.1">
    <property type="protein sequence ID" value="OBART01G00880.1"/>
    <property type="gene ID" value="OBART01G00880"/>
</dbReference>
<proteinExistence type="predicted"/>
<keyword evidence="2" id="KW-1185">Reference proteome</keyword>
<accession>A0A0D3EIU4</accession>
<dbReference type="AlphaFoldDB" id="A0A0D3EIU4"/>
<reference evidence="1" key="2">
    <citation type="submission" date="2015-03" db="UniProtKB">
        <authorList>
            <consortium name="EnsemblPlants"/>
        </authorList>
    </citation>
    <scope>IDENTIFICATION</scope>
</reference>
<dbReference type="Proteomes" id="UP000026960">
    <property type="component" value="Chromosome 1"/>
</dbReference>